<feature type="region of interest" description="Disordered" evidence="1">
    <location>
        <begin position="10"/>
        <end position="34"/>
    </location>
</feature>
<gene>
    <name evidence="2" type="ORF">QE152_g35956</name>
</gene>
<proteinExistence type="predicted"/>
<dbReference type="Proteomes" id="UP001458880">
    <property type="component" value="Unassembled WGS sequence"/>
</dbReference>
<dbReference type="AlphaFoldDB" id="A0AAW1IEF6"/>
<evidence type="ECO:0000313" key="2">
    <source>
        <dbReference type="EMBL" id="KAK9687863.1"/>
    </source>
</evidence>
<protein>
    <submittedName>
        <fullName evidence="2">Uncharacterized protein</fullName>
    </submittedName>
</protein>
<evidence type="ECO:0000313" key="3">
    <source>
        <dbReference type="Proteomes" id="UP001458880"/>
    </source>
</evidence>
<sequence>MWLWGVITPPSPSVKSRSKPVSEEYKLEEGTENEYEEEDAEKCNIIVQRRTRKPKGQRIELKRRVYLLRTKFKIVTDCSSFQKIMEKNSDPSYAMSTTTDGSLSRYPIMMIVATDGLLSKIARAQVEGEEILMIKEILQMVLKLLLQNVRRRQR</sequence>
<feature type="compositionally biased region" description="Basic and acidic residues" evidence="1">
    <location>
        <begin position="20"/>
        <end position="29"/>
    </location>
</feature>
<comment type="caution">
    <text evidence="2">The sequence shown here is derived from an EMBL/GenBank/DDBJ whole genome shotgun (WGS) entry which is preliminary data.</text>
</comment>
<evidence type="ECO:0000256" key="1">
    <source>
        <dbReference type="SAM" id="MobiDB-lite"/>
    </source>
</evidence>
<dbReference type="EMBL" id="JASPKY010000618">
    <property type="protein sequence ID" value="KAK9687863.1"/>
    <property type="molecule type" value="Genomic_DNA"/>
</dbReference>
<accession>A0AAW1IEF6</accession>
<name>A0AAW1IEF6_POPJA</name>
<keyword evidence="3" id="KW-1185">Reference proteome</keyword>
<organism evidence="2 3">
    <name type="scientific">Popillia japonica</name>
    <name type="common">Japanese beetle</name>
    <dbReference type="NCBI Taxonomy" id="7064"/>
    <lineage>
        <taxon>Eukaryota</taxon>
        <taxon>Metazoa</taxon>
        <taxon>Ecdysozoa</taxon>
        <taxon>Arthropoda</taxon>
        <taxon>Hexapoda</taxon>
        <taxon>Insecta</taxon>
        <taxon>Pterygota</taxon>
        <taxon>Neoptera</taxon>
        <taxon>Endopterygota</taxon>
        <taxon>Coleoptera</taxon>
        <taxon>Polyphaga</taxon>
        <taxon>Scarabaeiformia</taxon>
        <taxon>Scarabaeidae</taxon>
        <taxon>Rutelinae</taxon>
        <taxon>Popillia</taxon>
    </lineage>
</organism>
<reference evidence="2 3" key="1">
    <citation type="journal article" date="2024" name="BMC Genomics">
        <title>De novo assembly and annotation of Popillia japonica's genome with initial clues to its potential as an invasive pest.</title>
        <authorList>
            <person name="Cucini C."/>
            <person name="Boschi S."/>
            <person name="Funari R."/>
            <person name="Cardaioli E."/>
            <person name="Iannotti N."/>
            <person name="Marturano G."/>
            <person name="Paoli F."/>
            <person name="Bruttini M."/>
            <person name="Carapelli A."/>
            <person name="Frati F."/>
            <person name="Nardi F."/>
        </authorList>
    </citation>
    <scope>NUCLEOTIDE SEQUENCE [LARGE SCALE GENOMIC DNA]</scope>
    <source>
        <strain evidence="2">DMR45628</strain>
    </source>
</reference>